<keyword evidence="2 6" id="KW-0812">Transmembrane</keyword>
<dbReference type="InterPro" id="IPR011701">
    <property type="entry name" value="MFS"/>
</dbReference>
<dbReference type="AlphaFoldDB" id="A0A377E3R6"/>
<organism evidence="8 9">
    <name type="scientific">Escherichia coli</name>
    <dbReference type="NCBI Taxonomy" id="562"/>
    <lineage>
        <taxon>Bacteria</taxon>
        <taxon>Pseudomonadati</taxon>
        <taxon>Pseudomonadota</taxon>
        <taxon>Gammaproteobacteria</taxon>
        <taxon>Enterobacterales</taxon>
        <taxon>Enterobacteriaceae</taxon>
        <taxon>Escherichia</taxon>
    </lineage>
</organism>
<feature type="transmembrane region" description="Helical" evidence="6">
    <location>
        <begin position="79"/>
        <end position="103"/>
    </location>
</feature>
<dbReference type="GO" id="GO:0022857">
    <property type="term" value="F:transmembrane transporter activity"/>
    <property type="evidence" value="ECO:0007669"/>
    <property type="project" value="InterPro"/>
</dbReference>
<dbReference type="Proteomes" id="UP000254088">
    <property type="component" value="Unassembled WGS sequence"/>
</dbReference>
<evidence type="ECO:0000256" key="3">
    <source>
        <dbReference type="ARBA" id="ARBA00022989"/>
    </source>
</evidence>
<evidence type="ECO:0000256" key="4">
    <source>
        <dbReference type="ARBA" id="ARBA00023136"/>
    </source>
</evidence>
<reference evidence="8 9" key="1">
    <citation type="submission" date="2018-06" db="EMBL/GenBank/DDBJ databases">
        <authorList>
            <consortium name="Pathogen Informatics"/>
            <person name="Doyle S."/>
        </authorList>
    </citation>
    <scope>NUCLEOTIDE SEQUENCE [LARGE SCALE GENOMIC DNA]</scope>
    <source>
        <strain evidence="8 9">NCTC10429</strain>
    </source>
</reference>
<protein>
    <submittedName>
        <fullName evidence="8">Major facilitator superfamily protein</fullName>
    </submittedName>
</protein>
<dbReference type="InterPro" id="IPR020846">
    <property type="entry name" value="MFS_dom"/>
</dbReference>
<evidence type="ECO:0000256" key="1">
    <source>
        <dbReference type="ARBA" id="ARBA00022475"/>
    </source>
</evidence>
<dbReference type="PROSITE" id="PS50850">
    <property type="entry name" value="MFS"/>
    <property type="match status" value="1"/>
</dbReference>
<accession>A0A377E3R6</accession>
<evidence type="ECO:0000313" key="9">
    <source>
        <dbReference type="Proteomes" id="UP000254088"/>
    </source>
</evidence>
<feature type="compositionally biased region" description="Polar residues" evidence="5">
    <location>
        <begin position="10"/>
        <end position="20"/>
    </location>
</feature>
<keyword evidence="4 6" id="KW-0472">Membrane</keyword>
<keyword evidence="1" id="KW-1003">Cell membrane</keyword>
<evidence type="ECO:0000256" key="2">
    <source>
        <dbReference type="ARBA" id="ARBA00022692"/>
    </source>
</evidence>
<feature type="transmembrane region" description="Helical" evidence="6">
    <location>
        <begin position="39"/>
        <end position="56"/>
    </location>
</feature>
<dbReference type="Pfam" id="PF07690">
    <property type="entry name" value="MFS_1"/>
    <property type="match status" value="1"/>
</dbReference>
<dbReference type="SUPFAM" id="SSF103473">
    <property type="entry name" value="MFS general substrate transporter"/>
    <property type="match status" value="1"/>
</dbReference>
<name>A0A377E3R6_ECOLX</name>
<evidence type="ECO:0000313" key="8">
    <source>
        <dbReference type="EMBL" id="STM57903.1"/>
    </source>
</evidence>
<proteinExistence type="predicted"/>
<dbReference type="Gene3D" id="1.20.1250.20">
    <property type="entry name" value="MFS general substrate transporter like domains"/>
    <property type="match status" value="1"/>
</dbReference>
<feature type="region of interest" description="Disordered" evidence="5">
    <location>
        <begin position="1"/>
        <end position="25"/>
    </location>
</feature>
<feature type="domain" description="Major facilitator superfamily (MFS) profile" evidence="7">
    <location>
        <begin position="43"/>
        <end position="107"/>
    </location>
</feature>
<dbReference type="InterPro" id="IPR036259">
    <property type="entry name" value="MFS_trans_sf"/>
</dbReference>
<keyword evidence="3 6" id="KW-1133">Transmembrane helix</keyword>
<evidence type="ECO:0000259" key="7">
    <source>
        <dbReference type="PROSITE" id="PS50850"/>
    </source>
</evidence>
<evidence type="ECO:0000256" key="5">
    <source>
        <dbReference type="SAM" id="MobiDB-lite"/>
    </source>
</evidence>
<evidence type="ECO:0000256" key="6">
    <source>
        <dbReference type="SAM" id="Phobius"/>
    </source>
</evidence>
<gene>
    <name evidence="8" type="primary">yjjL_1</name>
    <name evidence="8" type="ORF">NCTC10429_04499</name>
</gene>
<dbReference type="EMBL" id="UGEX01000002">
    <property type="protein sequence ID" value="STM57903.1"/>
    <property type="molecule type" value="Genomic_DNA"/>
</dbReference>
<sequence>MEKENITLDPRSSFTPSSSADIPVPPDGLVQRSTRIKRIQTTAMLLLFFAAVINYLDRSSLSVANLTIREELGLSATEIGALLSVFSLAYGIAQLPCGHYWIVKAHA</sequence>